<organism evidence="3 4">
    <name type="scientific">Kwoniella shivajii</name>
    <dbReference type="NCBI Taxonomy" id="564305"/>
    <lineage>
        <taxon>Eukaryota</taxon>
        <taxon>Fungi</taxon>
        <taxon>Dikarya</taxon>
        <taxon>Basidiomycota</taxon>
        <taxon>Agaricomycotina</taxon>
        <taxon>Tremellomycetes</taxon>
        <taxon>Tremellales</taxon>
        <taxon>Cryptococcaceae</taxon>
        <taxon>Kwoniella</taxon>
    </lineage>
</organism>
<keyword evidence="2" id="KW-0812">Transmembrane</keyword>
<evidence type="ECO:0008006" key="5">
    <source>
        <dbReference type="Google" id="ProtNLM"/>
    </source>
</evidence>
<dbReference type="GeneID" id="87953914"/>
<dbReference type="EMBL" id="CP141882">
    <property type="protein sequence ID" value="WRT64847.1"/>
    <property type="molecule type" value="Genomic_DNA"/>
</dbReference>
<evidence type="ECO:0000256" key="1">
    <source>
        <dbReference type="SAM" id="MobiDB-lite"/>
    </source>
</evidence>
<accession>A0ABZ1CU23</accession>
<dbReference type="RefSeq" id="XP_062789587.1">
    <property type="nucleotide sequence ID" value="XM_062933536.1"/>
</dbReference>
<keyword evidence="2" id="KW-1133">Transmembrane helix</keyword>
<sequence length="326" mass="35357">MPISPVSVVVGTTLATAIVVIGTGYAFKKFIYDPHISHHVEALIAQHNHFQDQAHSHSPESIPVEPIQPSLGSSTSYRDHHTSLRRRTGRRSNEFELTDRPVEYGGASAYELDESRLSLLGESPSKSGSVDRLIDIDDDGRTQSPQDQEIREVIFKLPPTPLRSGTATPASTNPFISMEDGDEPKSNNSHLDPRTSSTSFSFLSLSQSSSPEVIHPPLDLATAAQRLSIVEDVEGTPTVPDDEMESIAGTNNTAEYEDAESYTPISRALSPAIVSPAVRPHVVDDMGLSYVPLVPPTRGPMSVISVEGSEFSEVDGEWDVLSDMGR</sequence>
<feature type="compositionally biased region" description="Basic and acidic residues" evidence="1">
    <location>
        <begin position="132"/>
        <end position="141"/>
    </location>
</feature>
<evidence type="ECO:0000313" key="3">
    <source>
        <dbReference type="EMBL" id="WRT64847.1"/>
    </source>
</evidence>
<reference evidence="3 4" key="1">
    <citation type="submission" date="2024-01" db="EMBL/GenBank/DDBJ databases">
        <title>Comparative genomics of Cryptococcus and Kwoniella reveals pathogenesis evolution and contrasting modes of karyotype evolution via chromosome fusion or intercentromeric recombination.</title>
        <authorList>
            <person name="Coelho M.A."/>
            <person name="David-Palma M."/>
            <person name="Shea T."/>
            <person name="Bowers K."/>
            <person name="McGinley-Smith S."/>
            <person name="Mohammad A.W."/>
            <person name="Gnirke A."/>
            <person name="Yurkov A.M."/>
            <person name="Nowrousian M."/>
            <person name="Sun S."/>
            <person name="Cuomo C.A."/>
            <person name="Heitman J."/>
        </authorList>
    </citation>
    <scope>NUCLEOTIDE SEQUENCE [LARGE SCALE GENOMIC DNA]</scope>
    <source>
        <strain evidence="3">CBS 11374</strain>
    </source>
</reference>
<keyword evidence="4" id="KW-1185">Reference proteome</keyword>
<keyword evidence="2" id="KW-0472">Membrane</keyword>
<evidence type="ECO:0000313" key="4">
    <source>
        <dbReference type="Proteomes" id="UP001329825"/>
    </source>
</evidence>
<feature type="region of interest" description="Disordered" evidence="1">
    <location>
        <begin position="120"/>
        <end position="198"/>
    </location>
</feature>
<feature type="region of interest" description="Disordered" evidence="1">
    <location>
        <begin position="50"/>
        <end position="99"/>
    </location>
</feature>
<feature type="transmembrane region" description="Helical" evidence="2">
    <location>
        <begin position="6"/>
        <end position="27"/>
    </location>
</feature>
<protein>
    <recommendedName>
        <fullName evidence="5">Transmembrane protein</fullName>
    </recommendedName>
</protein>
<gene>
    <name evidence="3" type="ORF">IL334_001783</name>
</gene>
<feature type="compositionally biased region" description="Polar residues" evidence="1">
    <location>
        <begin position="163"/>
        <end position="175"/>
    </location>
</feature>
<dbReference type="Proteomes" id="UP001329825">
    <property type="component" value="Chromosome 2"/>
</dbReference>
<name>A0ABZ1CU23_9TREE</name>
<evidence type="ECO:0000256" key="2">
    <source>
        <dbReference type="SAM" id="Phobius"/>
    </source>
</evidence>
<proteinExistence type="predicted"/>